<gene>
    <name evidence="3" type="ORF">H8D96_02530</name>
</gene>
<dbReference type="GO" id="GO:0006508">
    <property type="term" value="P:proteolysis"/>
    <property type="evidence" value="ECO:0007669"/>
    <property type="project" value="InterPro"/>
</dbReference>
<dbReference type="Pfam" id="PF00656">
    <property type="entry name" value="Peptidase_C14"/>
    <property type="match status" value="1"/>
</dbReference>
<dbReference type="SUPFAM" id="SSF52129">
    <property type="entry name" value="Caspase-like"/>
    <property type="match status" value="1"/>
</dbReference>
<protein>
    <submittedName>
        <fullName evidence="3">Caspase family protein</fullName>
    </submittedName>
</protein>
<dbReference type="AlphaFoldDB" id="A0A8J6NYA7"/>
<accession>A0A8J6NYA7</accession>
<dbReference type="Proteomes" id="UP000605201">
    <property type="component" value="Unassembled WGS sequence"/>
</dbReference>
<organism evidence="3 4">
    <name type="scientific">Candidatus Desulfatibia vada</name>
    <dbReference type="NCBI Taxonomy" id="2841696"/>
    <lineage>
        <taxon>Bacteria</taxon>
        <taxon>Pseudomonadati</taxon>
        <taxon>Thermodesulfobacteriota</taxon>
        <taxon>Desulfobacteria</taxon>
        <taxon>Desulfobacterales</taxon>
        <taxon>Desulfobacterales incertae sedis</taxon>
        <taxon>Candidatus Desulfatibia</taxon>
    </lineage>
</organism>
<name>A0A8J6NYA7_9BACT</name>
<feature type="transmembrane region" description="Helical" evidence="1">
    <location>
        <begin position="20"/>
        <end position="40"/>
    </location>
</feature>
<reference evidence="3 4" key="1">
    <citation type="submission" date="2020-08" db="EMBL/GenBank/DDBJ databases">
        <title>Bridging the membrane lipid divide: bacteria of the FCB group superphylum have the potential to synthesize archaeal ether lipids.</title>
        <authorList>
            <person name="Villanueva L."/>
            <person name="Von Meijenfeldt F.A.B."/>
            <person name="Westbye A.B."/>
            <person name="Yadav S."/>
            <person name="Hopmans E.C."/>
            <person name="Dutilh B.E."/>
            <person name="Sinninghe Damste J.S."/>
        </authorList>
    </citation>
    <scope>NUCLEOTIDE SEQUENCE [LARGE SCALE GENOMIC DNA]</scope>
    <source>
        <strain evidence="3">NIOZ-UU17</strain>
    </source>
</reference>
<evidence type="ECO:0000259" key="2">
    <source>
        <dbReference type="Pfam" id="PF00656"/>
    </source>
</evidence>
<evidence type="ECO:0000256" key="1">
    <source>
        <dbReference type="SAM" id="Phobius"/>
    </source>
</evidence>
<dbReference type="Gene3D" id="3.40.50.1460">
    <property type="match status" value="1"/>
</dbReference>
<evidence type="ECO:0000313" key="3">
    <source>
        <dbReference type="EMBL" id="MBC8430773.1"/>
    </source>
</evidence>
<proteinExistence type="predicted"/>
<sequence length="815" mass="91668">MPINLENPRHILITARKRCVFVNALFRVLAFILLSLLIAGCASTTKSMLKKVEILEVCLNGECGPSGRFTKDQLIGGLLMMLKANENTEAVLCESDPGFKECKDDSLSWFHQGGPVPGLTSIKKPYFLQVGLDKQTLQIKFKVDQTVRWLGTPVFCQDAYTELTVFSTDQIVIESEFLCTWTAFPAIYNIQYAVDFIDFDNSIITGNYAAVGGGFLNAGAGSGSFIMRLAHSNTLLTQTTDDSTRQAELIPVGQLPFQLLAAPTLTPEEVKESKSQSETDATERALWESVSKQNAAEGYRQYLLRYPEGRYAGTAKTNLQTIAEREAQNREMALWSKIKDSTDPNEFESYIAQYPQGLFVDIASAQAQRFMAAAAEAAAIESELALWNQVKGSTNVNEIQIYLKRYPNGQFASVAQNRINKLTTAVKQTHDFEMEMWNKVKDSRQISEYQSFLQAFPNGIFAGIAKSRIENLIRLEVQTEELEFWNKVKASREPKDFEEYLRLYPTGQYSDHARRLIHQLTLLKAEREELELWTSVKDSKNPDDFDIYLTKYPQGRFTGIARERRKSAALAKSMAAIDFGRYYALVVGNNDYKDLKNLTTAINDAKAVGSLLKQAYGFEITYLINANRKQIIDALSHFRRALTQRDNLLIYFAGHGWLDRDAGRGYWLPVDSERDSPANWISTGDISDSLKAMSAKHVMVVADSCYSGTLARSVKLSIPSSEYFRRIVNKRARVVLTSGGLEPVLDDGSYGHSVFAKAFLDALEKNQDVIEGTRLFNELRRSVILNAPQTPEYSDILYAGHEGGDFLFVRHRSEQ</sequence>
<feature type="domain" description="Peptidase C14 caspase" evidence="2">
    <location>
        <begin position="583"/>
        <end position="794"/>
    </location>
</feature>
<comment type="caution">
    <text evidence="3">The sequence shown here is derived from an EMBL/GenBank/DDBJ whole genome shotgun (WGS) entry which is preliminary data.</text>
</comment>
<evidence type="ECO:0000313" key="4">
    <source>
        <dbReference type="Proteomes" id="UP000605201"/>
    </source>
</evidence>
<dbReference type="EMBL" id="JACNIG010000081">
    <property type="protein sequence ID" value="MBC8430773.1"/>
    <property type="molecule type" value="Genomic_DNA"/>
</dbReference>
<dbReference type="PANTHER" id="PTHR22576:SF37">
    <property type="entry name" value="MUCOSA-ASSOCIATED LYMPHOID TISSUE LYMPHOMA TRANSLOCATION PROTEIN 1"/>
    <property type="match status" value="1"/>
</dbReference>
<keyword evidence="1" id="KW-1133">Transmembrane helix</keyword>
<keyword evidence="1" id="KW-0812">Transmembrane</keyword>
<dbReference type="GO" id="GO:0004197">
    <property type="term" value="F:cysteine-type endopeptidase activity"/>
    <property type="evidence" value="ECO:0007669"/>
    <property type="project" value="InterPro"/>
</dbReference>
<dbReference type="PANTHER" id="PTHR22576">
    <property type="entry name" value="MUCOSA ASSOCIATED LYMPHOID TISSUE LYMPHOMA TRANSLOCATION PROTEIN 1/PARACASPASE"/>
    <property type="match status" value="1"/>
</dbReference>
<keyword evidence="1" id="KW-0472">Membrane</keyword>
<dbReference type="InterPro" id="IPR052039">
    <property type="entry name" value="Caspase-related_regulators"/>
</dbReference>
<dbReference type="InterPro" id="IPR029030">
    <property type="entry name" value="Caspase-like_dom_sf"/>
</dbReference>
<dbReference type="InterPro" id="IPR011600">
    <property type="entry name" value="Pept_C14_caspase"/>
</dbReference>